<feature type="transmembrane region" description="Helical" evidence="1">
    <location>
        <begin position="7"/>
        <end position="24"/>
    </location>
</feature>
<dbReference type="Proteomes" id="UP001144323">
    <property type="component" value="Unassembled WGS sequence"/>
</dbReference>
<dbReference type="EMBL" id="BSEC01000002">
    <property type="protein sequence ID" value="GLI95176.1"/>
    <property type="molecule type" value="Genomic_DNA"/>
</dbReference>
<reference evidence="2" key="1">
    <citation type="journal article" date="2023" name="Int. J. Syst. Evol. Microbiol.">
        <title>Methylocystis iwaonis sp. nov., a type II methane-oxidizing bacterium from surface soil of a rice paddy field in Japan, and emended description of the genus Methylocystis (ex Whittenbury et al. 1970) Bowman et al. 1993.</title>
        <authorList>
            <person name="Kaise H."/>
            <person name="Sawadogo J.B."/>
            <person name="Alam M.S."/>
            <person name="Ueno C."/>
            <person name="Dianou D."/>
            <person name="Shinjo R."/>
            <person name="Asakawa S."/>
        </authorList>
    </citation>
    <scope>NUCLEOTIDE SEQUENCE</scope>
    <source>
        <strain evidence="2">LMG27198</strain>
    </source>
</reference>
<gene>
    <name evidence="2" type="ORF">LMG27198_41680</name>
</gene>
<evidence type="ECO:0000313" key="2">
    <source>
        <dbReference type="EMBL" id="GLI95176.1"/>
    </source>
</evidence>
<keyword evidence="1" id="KW-1133">Transmembrane helix</keyword>
<evidence type="ECO:0008006" key="4">
    <source>
        <dbReference type="Google" id="ProtNLM"/>
    </source>
</evidence>
<organism evidence="2 3">
    <name type="scientific">Methylocystis echinoides</name>
    <dbReference type="NCBI Taxonomy" id="29468"/>
    <lineage>
        <taxon>Bacteria</taxon>
        <taxon>Pseudomonadati</taxon>
        <taxon>Pseudomonadota</taxon>
        <taxon>Alphaproteobacteria</taxon>
        <taxon>Hyphomicrobiales</taxon>
        <taxon>Methylocystaceae</taxon>
        <taxon>Methylocystis</taxon>
    </lineage>
</organism>
<sequence>MSEKAKSYTFLTAGFAVMLFANFYIGETPLGWATLFAGLGIYYYGWRGVCPACQAGRCGVELPKSVVERR</sequence>
<evidence type="ECO:0000313" key="3">
    <source>
        <dbReference type="Proteomes" id="UP001144323"/>
    </source>
</evidence>
<name>A0A9W6GYB3_9HYPH</name>
<comment type="caution">
    <text evidence="2">The sequence shown here is derived from an EMBL/GenBank/DDBJ whole genome shotgun (WGS) entry which is preliminary data.</text>
</comment>
<keyword evidence="3" id="KW-1185">Reference proteome</keyword>
<evidence type="ECO:0000256" key="1">
    <source>
        <dbReference type="SAM" id="Phobius"/>
    </source>
</evidence>
<proteinExistence type="predicted"/>
<dbReference type="RefSeq" id="WP_281805855.1">
    <property type="nucleotide sequence ID" value="NZ_BSEC01000002.1"/>
</dbReference>
<feature type="transmembrane region" description="Helical" evidence="1">
    <location>
        <begin position="30"/>
        <end position="46"/>
    </location>
</feature>
<accession>A0A9W6GYB3</accession>
<keyword evidence="1" id="KW-0812">Transmembrane</keyword>
<protein>
    <recommendedName>
        <fullName evidence="4">DUF2892 domain-containing protein</fullName>
    </recommendedName>
</protein>
<keyword evidence="1" id="KW-0472">Membrane</keyword>
<dbReference type="AlphaFoldDB" id="A0A9W6GYB3"/>